<gene>
    <name evidence="2" type="ORF">H5410_005063</name>
</gene>
<comment type="caution">
    <text evidence="2">The sequence shown here is derived from an EMBL/GenBank/DDBJ whole genome shotgun (WGS) entry which is preliminary data.</text>
</comment>
<feature type="compositionally biased region" description="Basic residues" evidence="1">
    <location>
        <begin position="27"/>
        <end position="36"/>
    </location>
</feature>
<dbReference type="EMBL" id="JACXVP010000002">
    <property type="protein sequence ID" value="KAG5619845.1"/>
    <property type="molecule type" value="Genomic_DNA"/>
</dbReference>
<reference evidence="2 3" key="1">
    <citation type="submission" date="2020-09" db="EMBL/GenBank/DDBJ databases">
        <title>De no assembly of potato wild relative species, Solanum commersonii.</title>
        <authorList>
            <person name="Cho K."/>
        </authorList>
    </citation>
    <scope>NUCLEOTIDE SEQUENCE [LARGE SCALE GENOMIC DNA]</scope>
    <source>
        <strain evidence="2">LZ3.2</strain>
        <tissue evidence="2">Leaf</tissue>
    </source>
</reference>
<organism evidence="2 3">
    <name type="scientific">Solanum commersonii</name>
    <name type="common">Commerson's wild potato</name>
    <name type="synonym">Commerson's nightshade</name>
    <dbReference type="NCBI Taxonomy" id="4109"/>
    <lineage>
        <taxon>Eukaryota</taxon>
        <taxon>Viridiplantae</taxon>
        <taxon>Streptophyta</taxon>
        <taxon>Embryophyta</taxon>
        <taxon>Tracheophyta</taxon>
        <taxon>Spermatophyta</taxon>
        <taxon>Magnoliopsida</taxon>
        <taxon>eudicotyledons</taxon>
        <taxon>Gunneridae</taxon>
        <taxon>Pentapetalae</taxon>
        <taxon>asterids</taxon>
        <taxon>lamiids</taxon>
        <taxon>Solanales</taxon>
        <taxon>Solanaceae</taxon>
        <taxon>Solanoideae</taxon>
        <taxon>Solaneae</taxon>
        <taxon>Solanum</taxon>
    </lineage>
</organism>
<feature type="non-terminal residue" evidence="2">
    <location>
        <position position="1"/>
    </location>
</feature>
<feature type="region of interest" description="Disordered" evidence="1">
    <location>
        <begin position="9"/>
        <end position="36"/>
    </location>
</feature>
<dbReference type="AlphaFoldDB" id="A0A9J6A5L0"/>
<dbReference type="Proteomes" id="UP000824120">
    <property type="component" value="Chromosome 2"/>
</dbReference>
<evidence type="ECO:0000313" key="2">
    <source>
        <dbReference type="EMBL" id="KAG5619845.1"/>
    </source>
</evidence>
<evidence type="ECO:0000256" key="1">
    <source>
        <dbReference type="SAM" id="MobiDB-lite"/>
    </source>
</evidence>
<proteinExistence type="predicted"/>
<name>A0A9J6A5L0_SOLCO</name>
<sequence length="36" mass="3809">AKAVVIIAEVTHPPSTRPRPTQASGRSKGKQPMKPS</sequence>
<keyword evidence="3" id="KW-1185">Reference proteome</keyword>
<protein>
    <submittedName>
        <fullName evidence="2">Uncharacterized protein</fullName>
    </submittedName>
</protein>
<accession>A0A9J6A5L0</accession>
<evidence type="ECO:0000313" key="3">
    <source>
        <dbReference type="Proteomes" id="UP000824120"/>
    </source>
</evidence>